<dbReference type="PANTHER" id="PTHR43498:SF1">
    <property type="entry name" value="COB--COM HETERODISULFIDE REDUCTASE IRON-SULFUR SUBUNIT A"/>
    <property type="match status" value="1"/>
</dbReference>
<dbReference type="InterPro" id="IPR039650">
    <property type="entry name" value="HdrA-like"/>
</dbReference>
<gene>
    <name evidence="6" type="ORF">H9926_06215</name>
</gene>
<keyword evidence="4" id="KW-0408">Iron</keyword>
<evidence type="ECO:0000256" key="2">
    <source>
        <dbReference type="ARBA" id="ARBA00022723"/>
    </source>
</evidence>
<sequence length="418" mass="46014">DLKKRYDLAVVGGGFSGCAAAISAARCGLRVLLAEQGNSLGGSAVNCLVNPFMPYWTQKDGKRTDLSEGLFAEICGEMRKISPRAIDGITFNEEYLKIVLNRMTTEAGVELLFHSMLTGASAQKGRVSSIEVRNKSGRLDIFADYFIDATGDADLSVSAGFPVRKGRESDGLCQPMTLCFRIADVDCEAYSREYAGINELYQKFRREGKIKNPREDILTFRMLVGGVVHFNSTRIVKRDPTDAFDLTRAELEAREQLFELYTFLRDNTEAFRNSTLLASASSIGVRESRMIDGEYLLTGKDLTDCVKFEDSIALGNYDIDIHNPEGTGTSHYYFPEGQYYTIPYRALIPRGSENLLVAGRCISVDHEAQASIRIMPTVCCLGEAAGCAAGLAASAGCSVRDVDVDRLHELLARNNARF</sequence>
<evidence type="ECO:0000313" key="6">
    <source>
        <dbReference type="EMBL" id="HJC87588.1"/>
    </source>
</evidence>
<evidence type="ECO:0000256" key="3">
    <source>
        <dbReference type="ARBA" id="ARBA00023002"/>
    </source>
</evidence>
<reference evidence="6" key="1">
    <citation type="journal article" date="2021" name="PeerJ">
        <title>Extensive microbial diversity within the chicken gut microbiome revealed by metagenomics and culture.</title>
        <authorList>
            <person name="Gilroy R."/>
            <person name="Ravi A."/>
            <person name="Getino M."/>
            <person name="Pursley I."/>
            <person name="Horton D.L."/>
            <person name="Alikhan N.F."/>
            <person name="Baker D."/>
            <person name="Gharbi K."/>
            <person name="Hall N."/>
            <person name="Watson M."/>
            <person name="Adriaenssens E.M."/>
            <person name="Foster-Nyarko E."/>
            <person name="Jarju S."/>
            <person name="Secka A."/>
            <person name="Antonio M."/>
            <person name="Oren A."/>
            <person name="Chaudhuri R.R."/>
            <person name="La Ragione R."/>
            <person name="Hildebrand F."/>
            <person name="Pallen M.J."/>
        </authorList>
    </citation>
    <scope>NUCLEOTIDE SEQUENCE</scope>
    <source>
        <strain evidence="6">ChiBcec1-1630</strain>
    </source>
</reference>
<comment type="caution">
    <text evidence="6">The sequence shown here is derived from an EMBL/GenBank/DDBJ whole genome shotgun (WGS) entry which is preliminary data.</text>
</comment>
<dbReference type="Pfam" id="PF12831">
    <property type="entry name" value="FAD_oxidored"/>
    <property type="match status" value="1"/>
</dbReference>
<dbReference type="GO" id="GO:0016491">
    <property type="term" value="F:oxidoreductase activity"/>
    <property type="evidence" value="ECO:0007669"/>
    <property type="project" value="UniProtKB-KW"/>
</dbReference>
<organism evidence="6 7">
    <name type="scientific">Candidatus Eisenbergiella intestinigallinarum</name>
    <dbReference type="NCBI Taxonomy" id="2838549"/>
    <lineage>
        <taxon>Bacteria</taxon>
        <taxon>Bacillati</taxon>
        <taxon>Bacillota</taxon>
        <taxon>Clostridia</taxon>
        <taxon>Lachnospirales</taxon>
        <taxon>Lachnospiraceae</taxon>
        <taxon>Eisenbergiella</taxon>
    </lineage>
</organism>
<dbReference type="Proteomes" id="UP000823922">
    <property type="component" value="Unassembled WGS sequence"/>
</dbReference>
<reference evidence="6" key="2">
    <citation type="submission" date="2021-04" db="EMBL/GenBank/DDBJ databases">
        <authorList>
            <person name="Gilroy R."/>
        </authorList>
    </citation>
    <scope>NUCLEOTIDE SEQUENCE</scope>
    <source>
        <strain evidence="6">ChiBcec1-1630</strain>
    </source>
</reference>
<dbReference type="InterPro" id="IPR036188">
    <property type="entry name" value="FAD/NAD-bd_sf"/>
</dbReference>
<dbReference type="Gene3D" id="3.50.50.60">
    <property type="entry name" value="FAD/NAD(P)-binding domain"/>
    <property type="match status" value="1"/>
</dbReference>
<keyword evidence="5" id="KW-0411">Iron-sulfur</keyword>
<name>A0A9D2QI07_9FIRM</name>
<evidence type="ECO:0000256" key="4">
    <source>
        <dbReference type="ARBA" id="ARBA00023004"/>
    </source>
</evidence>
<dbReference type="SUPFAM" id="SSF51905">
    <property type="entry name" value="FAD/NAD(P)-binding domain"/>
    <property type="match status" value="1"/>
</dbReference>
<proteinExistence type="predicted"/>
<keyword evidence="3" id="KW-0560">Oxidoreductase</keyword>
<dbReference type="EMBL" id="DWVS01000154">
    <property type="protein sequence ID" value="HJC87588.1"/>
    <property type="molecule type" value="Genomic_DNA"/>
</dbReference>
<dbReference type="AlphaFoldDB" id="A0A9D2QI07"/>
<keyword evidence="2" id="KW-0479">Metal-binding</keyword>
<keyword evidence="1" id="KW-0004">4Fe-4S</keyword>
<dbReference type="GO" id="GO:0051539">
    <property type="term" value="F:4 iron, 4 sulfur cluster binding"/>
    <property type="evidence" value="ECO:0007669"/>
    <property type="project" value="UniProtKB-KW"/>
</dbReference>
<feature type="non-terminal residue" evidence="6">
    <location>
        <position position="1"/>
    </location>
</feature>
<dbReference type="PANTHER" id="PTHR43498">
    <property type="entry name" value="FERREDOXIN:COB-COM HETERODISULFIDE REDUCTASE SUBUNIT A"/>
    <property type="match status" value="1"/>
</dbReference>
<dbReference type="GO" id="GO:0046872">
    <property type="term" value="F:metal ion binding"/>
    <property type="evidence" value="ECO:0007669"/>
    <property type="project" value="UniProtKB-KW"/>
</dbReference>
<protein>
    <submittedName>
        <fullName evidence="6">FAD-dependent oxidoreductase</fullName>
    </submittedName>
</protein>
<evidence type="ECO:0000256" key="5">
    <source>
        <dbReference type="ARBA" id="ARBA00023014"/>
    </source>
</evidence>
<evidence type="ECO:0000313" key="7">
    <source>
        <dbReference type="Proteomes" id="UP000823922"/>
    </source>
</evidence>
<evidence type="ECO:0000256" key="1">
    <source>
        <dbReference type="ARBA" id="ARBA00022485"/>
    </source>
</evidence>
<accession>A0A9D2QI07</accession>